<reference evidence="1" key="1">
    <citation type="submission" date="2012-09" db="EMBL/GenBank/DDBJ databases">
        <authorList>
            <person name="Martin A.A."/>
        </authorList>
    </citation>
    <scope>NUCLEOTIDE SEQUENCE</scope>
</reference>
<keyword evidence="1" id="KW-1185">Reference proteome</keyword>
<proteinExistence type="predicted"/>
<name>A0A0K0D671_ANGCA</name>
<accession>A0A0K0D671</accession>
<protein>
    <submittedName>
        <fullName evidence="2">Acidic phosphoprotein PCEMA1</fullName>
    </submittedName>
</protein>
<evidence type="ECO:0000313" key="2">
    <source>
        <dbReference type="WBParaSite" id="ACAC_0000556601-mRNA-1"/>
    </source>
</evidence>
<dbReference type="WBParaSite" id="ACAC_0000556601-mRNA-1">
    <property type="protein sequence ID" value="ACAC_0000556601-mRNA-1"/>
    <property type="gene ID" value="ACAC_0000556601"/>
</dbReference>
<sequence>MAVLRRQPSHRKKISMIECYLLNAHNEYELGAFYYELEEVVCSDKPCYNFSVGDYSTKIGKAGEGEYRIGKTGLGEKSENIICLAKLLTIACLFHSNSFNQKKVVAGHASHLMARLMRTSTTF</sequence>
<dbReference type="Proteomes" id="UP000035642">
    <property type="component" value="Unassembled WGS sequence"/>
</dbReference>
<dbReference type="AlphaFoldDB" id="A0A0K0D671"/>
<evidence type="ECO:0000313" key="1">
    <source>
        <dbReference type="Proteomes" id="UP000035642"/>
    </source>
</evidence>
<reference evidence="2" key="2">
    <citation type="submission" date="2017-02" db="UniProtKB">
        <authorList>
            <consortium name="WormBaseParasite"/>
        </authorList>
    </citation>
    <scope>IDENTIFICATION</scope>
</reference>
<organism evidence="1 2">
    <name type="scientific">Angiostrongylus cantonensis</name>
    <name type="common">Rat lungworm</name>
    <dbReference type="NCBI Taxonomy" id="6313"/>
    <lineage>
        <taxon>Eukaryota</taxon>
        <taxon>Metazoa</taxon>
        <taxon>Ecdysozoa</taxon>
        <taxon>Nematoda</taxon>
        <taxon>Chromadorea</taxon>
        <taxon>Rhabditida</taxon>
        <taxon>Rhabditina</taxon>
        <taxon>Rhabditomorpha</taxon>
        <taxon>Strongyloidea</taxon>
        <taxon>Metastrongylidae</taxon>
        <taxon>Angiostrongylus</taxon>
    </lineage>
</organism>
<dbReference type="STRING" id="6313.A0A0K0D671"/>